<dbReference type="RefSeq" id="WP_024729314.1">
    <property type="nucleotide sequence ID" value="NZ_JACOOS010000006.1"/>
</dbReference>
<comment type="caution">
    <text evidence="2">The sequence shown here is derived from an EMBL/GenBank/DDBJ whole genome shotgun (WGS) entry which is preliminary data.</text>
</comment>
<keyword evidence="3" id="KW-1185">Reference proteome</keyword>
<keyword evidence="1" id="KW-1133">Transmembrane helix</keyword>
<feature type="transmembrane region" description="Helical" evidence="1">
    <location>
        <begin position="386"/>
        <end position="405"/>
    </location>
</feature>
<feature type="transmembrane region" description="Helical" evidence="1">
    <location>
        <begin position="281"/>
        <end position="302"/>
    </location>
</feature>
<evidence type="ECO:0008006" key="4">
    <source>
        <dbReference type="Google" id="ProtNLM"/>
    </source>
</evidence>
<feature type="transmembrane region" description="Helical" evidence="1">
    <location>
        <begin position="195"/>
        <end position="214"/>
    </location>
</feature>
<keyword evidence="1" id="KW-0812">Transmembrane</keyword>
<organism evidence="2 3">
    <name type="scientific">Anaerostipes hominis</name>
    <name type="common">ex Liu et al. 2021</name>
    <dbReference type="NCBI Taxonomy" id="2763018"/>
    <lineage>
        <taxon>Bacteria</taxon>
        <taxon>Bacillati</taxon>
        <taxon>Bacillota</taxon>
        <taxon>Clostridia</taxon>
        <taxon>Lachnospirales</taxon>
        <taxon>Lachnospiraceae</taxon>
        <taxon>Anaerostipes</taxon>
    </lineage>
</organism>
<keyword evidence="1" id="KW-0472">Membrane</keyword>
<feature type="transmembrane region" description="Helical" evidence="1">
    <location>
        <begin position="322"/>
        <end position="346"/>
    </location>
</feature>
<evidence type="ECO:0000313" key="2">
    <source>
        <dbReference type="EMBL" id="MBC5677368.1"/>
    </source>
</evidence>
<proteinExistence type="predicted"/>
<accession>A0ABR7FQ78</accession>
<feature type="transmembrane region" description="Helical" evidence="1">
    <location>
        <begin position="257"/>
        <end position="274"/>
    </location>
</feature>
<protein>
    <recommendedName>
        <fullName evidence="4">Glycosyltransferase RgtA/B/C/D-like domain-containing protein</fullName>
    </recommendedName>
</protein>
<dbReference type="InterPro" id="IPR045691">
    <property type="entry name" value="DUF6056"/>
</dbReference>
<gene>
    <name evidence="2" type="ORF">H8S22_07005</name>
</gene>
<reference evidence="2 3" key="1">
    <citation type="submission" date="2020-08" db="EMBL/GenBank/DDBJ databases">
        <title>Genome public.</title>
        <authorList>
            <person name="Liu C."/>
            <person name="Sun Q."/>
        </authorList>
    </citation>
    <scope>NUCLEOTIDE SEQUENCE [LARGE SCALE GENOMIC DNA]</scope>
    <source>
        <strain evidence="2 3">NSJ-7</strain>
    </source>
</reference>
<evidence type="ECO:0000256" key="1">
    <source>
        <dbReference type="SAM" id="Phobius"/>
    </source>
</evidence>
<feature type="transmembrane region" description="Helical" evidence="1">
    <location>
        <begin position="160"/>
        <end position="189"/>
    </location>
</feature>
<sequence length="436" mass="49386">MRREREKAKWYLWIFIGIAVLIHLILQSDFGDDLIFGAQLEHKAVLPWLVHRYHSLSSRFLVEISMAAALKMPVLLWKALDILVCILLGAGLNYLLDNKGKCAIFTAALLCVYPFMHMGSAGWRVTTANYLWPLAAGIGCLVLFKKFLEQKKLSVAEYVLYMAGILYAANLEQMAIVLAGSLCLLIFCFRDHKRAVVFLAAGLIAVIGNLVFILSNPGNSVRVAKEIHDKMPEFIRLTFLDKLRLGFVSIFQHFTVVPNFILFIFCLLLILLAVDRKFRKWKLAAALVPMGLDIIYSLYFLVDIVKNRSVEYTEPRVLPENAVQWGFQILMGVAFLIFIICVIFVCIEGLKDSRDRMLVISGFLIGGATRMALAFTPTMFASSTRTYLFLYMAFILGSAVIYKRIEKVRFNWLLNAAIVFGVLMNLGGIVMLQMKY</sequence>
<feature type="transmembrane region" description="Helical" evidence="1">
    <location>
        <begin position="10"/>
        <end position="26"/>
    </location>
</feature>
<name>A0ABR7FQ78_9FIRM</name>
<dbReference type="EMBL" id="JACOOS010000006">
    <property type="protein sequence ID" value="MBC5677368.1"/>
    <property type="molecule type" value="Genomic_DNA"/>
</dbReference>
<dbReference type="Pfam" id="PF19528">
    <property type="entry name" value="DUF6056"/>
    <property type="match status" value="1"/>
</dbReference>
<dbReference type="Proteomes" id="UP000635828">
    <property type="component" value="Unassembled WGS sequence"/>
</dbReference>
<feature type="transmembrane region" description="Helical" evidence="1">
    <location>
        <begin position="358"/>
        <end position="380"/>
    </location>
</feature>
<feature type="transmembrane region" description="Helical" evidence="1">
    <location>
        <begin position="103"/>
        <end position="124"/>
    </location>
</feature>
<feature type="transmembrane region" description="Helical" evidence="1">
    <location>
        <begin position="75"/>
        <end position="96"/>
    </location>
</feature>
<feature type="transmembrane region" description="Helical" evidence="1">
    <location>
        <begin position="412"/>
        <end position="434"/>
    </location>
</feature>
<evidence type="ECO:0000313" key="3">
    <source>
        <dbReference type="Proteomes" id="UP000635828"/>
    </source>
</evidence>